<feature type="domain" description="VWFA" evidence="2">
    <location>
        <begin position="280"/>
        <end position="455"/>
    </location>
</feature>
<dbReference type="Gene3D" id="3.40.50.410">
    <property type="entry name" value="von Willebrand factor, type A domain"/>
    <property type="match status" value="1"/>
</dbReference>
<dbReference type="InterPro" id="IPR002035">
    <property type="entry name" value="VWF_A"/>
</dbReference>
<feature type="domain" description="VIT" evidence="3">
    <location>
        <begin position="28"/>
        <end position="156"/>
    </location>
</feature>
<dbReference type="KEGG" id="tpla:ElP_51440"/>
<dbReference type="SMART" id="SM00609">
    <property type="entry name" value="VIT"/>
    <property type="match status" value="1"/>
</dbReference>
<dbReference type="PANTHER" id="PTHR45737:SF6">
    <property type="entry name" value="VON WILLEBRAND FACTOR A DOMAIN-CONTAINING PROTEIN 5A"/>
    <property type="match status" value="1"/>
</dbReference>
<organism evidence="4 5">
    <name type="scientific">Tautonia plasticadhaerens</name>
    <dbReference type="NCBI Taxonomy" id="2527974"/>
    <lineage>
        <taxon>Bacteria</taxon>
        <taxon>Pseudomonadati</taxon>
        <taxon>Planctomycetota</taxon>
        <taxon>Planctomycetia</taxon>
        <taxon>Isosphaerales</taxon>
        <taxon>Isosphaeraceae</taxon>
        <taxon>Tautonia</taxon>
    </lineage>
</organism>
<sequence>MSMPRVRPFVLGVACLVATAAETPGQGIVVDRRSDRPIAGSFDVESVVVDALVREQVARVRVSQTLSNPTEGVIEAEYLFPVPDAGSIRDFVLLVDGRELVGELMNADEARRIYEEIVRRKRDPALLEYMGRGLIRTSVFPIPPRAERTVTMTYTQLLPRDRNVVEFSYPFGTQKFTSKPIRTLELSMRVESRVPIKSIYSPSHDVSTELESDHEARVSYDAHDVIPAADLRVFYTVDRGGLGASVLSYRPDGGEDGYFLLLASPSPGHDDRDREPSAKTVVFAIDRSGSMSGEKIDQAKDALDFVLNNLRPDDTFNIVAYDDRVETYKPELQRYDPETRRDALAFVEGIRPGGSTNIDAALRTSLEMLHDDGRPRYVIFLTDGLPTAGETDELRIAEHARQANDSGARVFPFGVGFDVNARLLDRLGADHGGTTDYVKPDEDIEASVSRFYSKLTSPVLADLRVELSGTSVNHAYPRDLPDLFEGGQISWVGRYTGSGRTAVRISGMVGDERRTFEFEADLARPGENARYDFVEPLWASRRIGDIIDQIDLHGKNPELTEELVRLSTRYGILTPYTSFLADEGTQLHAFDQNNRRAGEQLSRLEQVQGAAGVGQRSNKAFYKQAERAIIADSLSIAPGLDPQGQPQSPEGRAGQLGRFRGGIGGFGGLGGGFGGMGGMGGMAGPARGFGLGGTLAEARDFEGNSVPVSTVRKVGPKTFFYRDGRWLDSTVTPEQESGAERVVQFTDPYFALARSQPSAANQYLAFRQPVVVKLGETVYRIEPAPKDTGPRP</sequence>
<name>A0A518H8Q9_9BACT</name>
<dbReference type="Proteomes" id="UP000317835">
    <property type="component" value="Chromosome"/>
</dbReference>
<dbReference type="RefSeq" id="WP_231749254.1">
    <property type="nucleotide sequence ID" value="NZ_CP036426.1"/>
</dbReference>
<dbReference type="SUPFAM" id="SSF53300">
    <property type="entry name" value="vWA-like"/>
    <property type="match status" value="1"/>
</dbReference>
<dbReference type="SMART" id="SM00327">
    <property type="entry name" value="VWA"/>
    <property type="match status" value="1"/>
</dbReference>
<dbReference type="PROSITE" id="PS51468">
    <property type="entry name" value="VIT"/>
    <property type="match status" value="1"/>
</dbReference>
<dbReference type="Pfam" id="PF08487">
    <property type="entry name" value="VIT"/>
    <property type="match status" value="1"/>
</dbReference>
<protein>
    <submittedName>
        <fullName evidence="4">von Willebrand factor type A domain protein</fullName>
    </submittedName>
</protein>
<dbReference type="InterPro" id="IPR036465">
    <property type="entry name" value="vWFA_dom_sf"/>
</dbReference>
<reference evidence="4 5" key="1">
    <citation type="submission" date="2019-02" db="EMBL/GenBank/DDBJ databases">
        <title>Deep-cultivation of Planctomycetes and their phenomic and genomic characterization uncovers novel biology.</title>
        <authorList>
            <person name="Wiegand S."/>
            <person name="Jogler M."/>
            <person name="Boedeker C."/>
            <person name="Pinto D."/>
            <person name="Vollmers J."/>
            <person name="Rivas-Marin E."/>
            <person name="Kohn T."/>
            <person name="Peeters S.H."/>
            <person name="Heuer A."/>
            <person name="Rast P."/>
            <person name="Oberbeckmann S."/>
            <person name="Bunk B."/>
            <person name="Jeske O."/>
            <person name="Meyerdierks A."/>
            <person name="Storesund J.E."/>
            <person name="Kallscheuer N."/>
            <person name="Luecker S."/>
            <person name="Lage O.M."/>
            <person name="Pohl T."/>
            <person name="Merkel B.J."/>
            <person name="Hornburger P."/>
            <person name="Mueller R.-W."/>
            <person name="Bruemmer F."/>
            <person name="Labrenz M."/>
            <person name="Spormann A.M."/>
            <person name="Op den Camp H."/>
            <person name="Overmann J."/>
            <person name="Amann R."/>
            <person name="Jetten M.S.M."/>
            <person name="Mascher T."/>
            <person name="Medema M.H."/>
            <person name="Devos D.P."/>
            <person name="Kaster A.-K."/>
            <person name="Ovreas L."/>
            <person name="Rohde M."/>
            <person name="Galperin M.Y."/>
            <person name="Jogler C."/>
        </authorList>
    </citation>
    <scope>NUCLEOTIDE SEQUENCE [LARGE SCALE GENOMIC DNA]</scope>
    <source>
        <strain evidence="4 5">ElP</strain>
    </source>
</reference>
<dbReference type="AlphaFoldDB" id="A0A518H8Q9"/>
<dbReference type="InterPro" id="IPR013694">
    <property type="entry name" value="VIT"/>
</dbReference>
<proteinExistence type="predicted"/>
<evidence type="ECO:0000256" key="1">
    <source>
        <dbReference type="SAM" id="MobiDB-lite"/>
    </source>
</evidence>
<evidence type="ECO:0000313" key="4">
    <source>
        <dbReference type="EMBL" id="QDV37211.1"/>
    </source>
</evidence>
<evidence type="ECO:0000259" key="3">
    <source>
        <dbReference type="PROSITE" id="PS51468"/>
    </source>
</evidence>
<feature type="region of interest" description="Disordered" evidence="1">
    <location>
        <begin position="636"/>
        <end position="657"/>
    </location>
</feature>
<dbReference type="PANTHER" id="PTHR45737">
    <property type="entry name" value="VON WILLEBRAND FACTOR A DOMAIN-CONTAINING PROTEIN 5A"/>
    <property type="match status" value="1"/>
</dbReference>
<evidence type="ECO:0000259" key="2">
    <source>
        <dbReference type="PROSITE" id="PS50234"/>
    </source>
</evidence>
<dbReference type="EMBL" id="CP036426">
    <property type="protein sequence ID" value="QDV37211.1"/>
    <property type="molecule type" value="Genomic_DNA"/>
</dbReference>
<keyword evidence="5" id="KW-1185">Reference proteome</keyword>
<gene>
    <name evidence="4" type="ORF">ElP_51440</name>
</gene>
<dbReference type="Pfam" id="PF00092">
    <property type="entry name" value="VWA"/>
    <property type="match status" value="1"/>
</dbReference>
<evidence type="ECO:0000313" key="5">
    <source>
        <dbReference type="Proteomes" id="UP000317835"/>
    </source>
</evidence>
<accession>A0A518H8Q9</accession>
<dbReference type="PROSITE" id="PS50234">
    <property type="entry name" value="VWFA"/>
    <property type="match status" value="1"/>
</dbReference>